<dbReference type="EMBL" id="JBFPJR010000015">
    <property type="protein sequence ID" value="MEX0428037.1"/>
    <property type="molecule type" value="Genomic_DNA"/>
</dbReference>
<keyword evidence="3" id="KW-1185">Reference proteome</keyword>
<sequence length="52" mass="6119">MSDEVAQWLRVSQATLCRWRQSGCGPRVTWMSRTCPRYRRSDVESWLEKASA</sequence>
<proteinExistence type="predicted"/>
<dbReference type="SUPFAM" id="SSF46955">
    <property type="entry name" value="Putative DNA-binding domain"/>
    <property type="match status" value="1"/>
</dbReference>
<evidence type="ECO:0000313" key="3">
    <source>
        <dbReference type="Proteomes" id="UP001556631"/>
    </source>
</evidence>
<dbReference type="InterPro" id="IPR009061">
    <property type="entry name" value="DNA-bd_dom_put_sf"/>
</dbReference>
<evidence type="ECO:0000259" key="1">
    <source>
        <dbReference type="Pfam" id="PF12728"/>
    </source>
</evidence>
<dbReference type="Proteomes" id="UP001556631">
    <property type="component" value="Unassembled WGS sequence"/>
</dbReference>
<name>A0ABV3SYK6_9ACTN</name>
<dbReference type="Gene3D" id="1.10.10.10">
    <property type="entry name" value="Winged helix-like DNA-binding domain superfamily/Winged helix DNA-binding domain"/>
    <property type="match status" value="1"/>
</dbReference>
<gene>
    <name evidence="2" type="ORF">AB3X52_10435</name>
</gene>
<evidence type="ECO:0000313" key="2">
    <source>
        <dbReference type="EMBL" id="MEX0428037.1"/>
    </source>
</evidence>
<accession>A0ABV3SYK6</accession>
<dbReference type="Pfam" id="PF12728">
    <property type="entry name" value="HTH_17"/>
    <property type="match status" value="1"/>
</dbReference>
<dbReference type="InterPro" id="IPR041657">
    <property type="entry name" value="HTH_17"/>
</dbReference>
<comment type="caution">
    <text evidence="2">The sequence shown here is derived from an EMBL/GenBank/DDBJ whole genome shotgun (WGS) entry which is preliminary data.</text>
</comment>
<protein>
    <submittedName>
        <fullName evidence="2">Helix-turn-helix transcriptional regulator</fullName>
    </submittedName>
</protein>
<feature type="domain" description="Helix-turn-helix" evidence="1">
    <location>
        <begin position="3"/>
        <end position="50"/>
    </location>
</feature>
<reference evidence="2 3" key="1">
    <citation type="submission" date="2024-07" db="EMBL/GenBank/DDBJ databases">
        <authorList>
            <person name="Lee S."/>
            <person name="Kang M."/>
        </authorList>
    </citation>
    <scope>NUCLEOTIDE SEQUENCE [LARGE SCALE GENOMIC DNA]</scope>
    <source>
        <strain evidence="2 3">DS6</strain>
    </source>
</reference>
<dbReference type="InterPro" id="IPR036388">
    <property type="entry name" value="WH-like_DNA-bd_sf"/>
</dbReference>
<organism evidence="2 3">
    <name type="scientific">Nocardioides eburneus</name>
    <dbReference type="NCBI Taxonomy" id="3231482"/>
    <lineage>
        <taxon>Bacteria</taxon>
        <taxon>Bacillati</taxon>
        <taxon>Actinomycetota</taxon>
        <taxon>Actinomycetes</taxon>
        <taxon>Propionibacteriales</taxon>
        <taxon>Nocardioidaceae</taxon>
        <taxon>Nocardioides</taxon>
    </lineage>
</organism>